<gene>
    <name evidence="2" type="ORF">D7N80_06350</name>
</gene>
<reference evidence="2" key="1">
    <citation type="submission" date="2018-09" db="EMBL/GenBank/DDBJ databases">
        <authorList>
            <person name="Ashton P.M."/>
            <person name="Dallman T."/>
            <person name="Nair S."/>
            <person name="De Pinna E."/>
            <person name="Peters T."/>
            <person name="Grant K."/>
        </authorList>
    </citation>
    <scope>NUCLEOTIDE SEQUENCE [LARGE SCALE GENOMIC DNA]</scope>
    <source>
        <strain evidence="2">598938</strain>
    </source>
</reference>
<protein>
    <submittedName>
        <fullName evidence="2">Uncharacterized protein</fullName>
    </submittedName>
</protein>
<feature type="compositionally biased region" description="Polar residues" evidence="1">
    <location>
        <begin position="56"/>
        <end position="71"/>
    </location>
</feature>
<comment type="caution">
    <text evidence="2">The sequence shown here is derived from an EMBL/GenBank/DDBJ whole genome shotgun (WGS) entry which is preliminary data.</text>
</comment>
<evidence type="ECO:0000256" key="1">
    <source>
        <dbReference type="SAM" id="MobiDB-lite"/>
    </source>
</evidence>
<proteinExistence type="predicted"/>
<evidence type="ECO:0000313" key="2">
    <source>
        <dbReference type="EMBL" id="MML52928.1"/>
    </source>
</evidence>
<name>A0A403QDW4_SALET</name>
<sequence>MKQEKWVIEVDNDGFLFSREVNGCIKETYAPVNREKATVFAVAIIQGFEPPRLLTPMSSTNRDSQSLQGHLNSGIPVD</sequence>
<dbReference type="Proteomes" id="UP000885348">
    <property type="component" value="Unassembled WGS sequence"/>
</dbReference>
<organism evidence="2">
    <name type="scientific">Salmonella enterica I</name>
    <dbReference type="NCBI Taxonomy" id="59201"/>
    <lineage>
        <taxon>Bacteria</taxon>
        <taxon>Pseudomonadati</taxon>
        <taxon>Pseudomonadota</taxon>
        <taxon>Gammaproteobacteria</taxon>
        <taxon>Enterobacterales</taxon>
        <taxon>Enterobacteriaceae</taxon>
        <taxon>Salmonella</taxon>
    </lineage>
</organism>
<dbReference type="EMBL" id="RVVJ01000005">
    <property type="protein sequence ID" value="MML52928.1"/>
    <property type="molecule type" value="Genomic_DNA"/>
</dbReference>
<feature type="region of interest" description="Disordered" evidence="1">
    <location>
        <begin position="55"/>
        <end position="78"/>
    </location>
</feature>
<dbReference type="AlphaFoldDB" id="A0A403QDW4"/>
<accession>A0A403QDW4</accession>